<evidence type="ECO:0000313" key="3">
    <source>
        <dbReference type="Proteomes" id="UP000187203"/>
    </source>
</evidence>
<organism evidence="2 3">
    <name type="scientific">Corchorus olitorius</name>
    <dbReference type="NCBI Taxonomy" id="93759"/>
    <lineage>
        <taxon>Eukaryota</taxon>
        <taxon>Viridiplantae</taxon>
        <taxon>Streptophyta</taxon>
        <taxon>Embryophyta</taxon>
        <taxon>Tracheophyta</taxon>
        <taxon>Spermatophyta</taxon>
        <taxon>Magnoliopsida</taxon>
        <taxon>eudicotyledons</taxon>
        <taxon>Gunneridae</taxon>
        <taxon>Pentapetalae</taxon>
        <taxon>rosids</taxon>
        <taxon>malvids</taxon>
        <taxon>Malvales</taxon>
        <taxon>Malvaceae</taxon>
        <taxon>Grewioideae</taxon>
        <taxon>Apeibeae</taxon>
        <taxon>Corchorus</taxon>
    </lineage>
</organism>
<dbReference type="PANTHER" id="PTHR38926:SF13">
    <property type="entry name" value="F-BOX DOMAIN CONTAINING PROTEIN, EXPRESSED"/>
    <property type="match status" value="1"/>
</dbReference>
<dbReference type="SUPFAM" id="SSF81383">
    <property type="entry name" value="F-box domain"/>
    <property type="match status" value="1"/>
</dbReference>
<dbReference type="Proteomes" id="UP000187203">
    <property type="component" value="Unassembled WGS sequence"/>
</dbReference>
<dbReference type="InterPro" id="IPR036047">
    <property type="entry name" value="F-box-like_dom_sf"/>
</dbReference>
<proteinExistence type="predicted"/>
<comment type="caution">
    <text evidence="2">The sequence shown here is derived from an EMBL/GenBank/DDBJ whole genome shotgun (WGS) entry which is preliminary data.</text>
</comment>
<dbReference type="InterPro" id="IPR032675">
    <property type="entry name" value="LRR_dom_sf"/>
</dbReference>
<keyword evidence="3" id="KW-1185">Reference proteome</keyword>
<dbReference type="SUPFAM" id="SSF52047">
    <property type="entry name" value="RNI-like"/>
    <property type="match status" value="1"/>
</dbReference>
<dbReference type="AlphaFoldDB" id="A0A1R3G830"/>
<dbReference type="SMART" id="SM00256">
    <property type="entry name" value="FBOX"/>
    <property type="match status" value="1"/>
</dbReference>
<gene>
    <name evidence="2" type="ORF">COLO4_36569</name>
</gene>
<dbReference type="PROSITE" id="PS50181">
    <property type="entry name" value="FBOX"/>
    <property type="match status" value="1"/>
</dbReference>
<reference evidence="3" key="1">
    <citation type="submission" date="2013-09" db="EMBL/GenBank/DDBJ databases">
        <title>Corchorus olitorius genome sequencing.</title>
        <authorList>
            <person name="Alam M."/>
            <person name="Haque M.S."/>
            <person name="Islam M.S."/>
            <person name="Emdad E.M."/>
            <person name="Islam M.M."/>
            <person name="Ahmed B."/>
            <person name="Halim A."/>
            <person name="Hossen Q.M.M."/>
            <person name="Hossain M.Z."/>
            <person name="Ahmed R."/>
            <person name="Khan M.M."/>
            <person name="Islam R."/>
            <person name="Rashid M.M."/>
            <person name="Khan S.A."/>
            <person name="Rahman M.S."/>
            <person name="Alam M."/>
            <person name="Yahiya A.S."/>
            <person name="Khan M.S."/>
            <person name="Azam M.S."/>
            <person name="Haque T."/>
            <person name="Lashkar M.Z.H."/>
            <person name="Akhand A.I."/>
            <person name="Morshed G."/>
            <person name="Roy S."/>
            <person name="Uddin K.S."/>
            <person name="Rabeya T."/>
            <person name="Hossain A.S."/>
            <person name="Chowdhury A."/>
            <person name="Snigdha A.R."/>
            <person name="Mortoza M.S."/>
            <person name="Matin S.A."/>
            <person name="Hoque S.M.E."/>
            <person name="Islam M.K."/>
            <person name="Roy D.K."/>
            <person name="Haider R."/>
            <person name="Moosa M.M."/>
            <person name="Elias S.M."/>
            <person name="Hasan A.M."/>
            <person name="Jahan S."/>
            <person name="Shafiuddin M."/>
            <person name="Mahmood N."/>
            <person name="Shommy N.S."/>
        </authorList>
    </citation>
    <scope>NUCLEOTIDE SEQUENCE [LARGE SCALE GENOMIC DNA]</scope>
    <source>
        <strain evidence="3">cv. O-4</strain>
    </source>
</reference>
<dbReference type="PANTHER" id="PTHR38926">
    <property type="entry name" value="F-BOX DOMAIN CONTAINING PROTEIN, EXPRESSED"/>
    <property type="match status" value="1"/>
</dbReference>
<dbReference type="EMBL" id="AWUE01023313">
    <property type="protein sequence ID" value="OMO54170.1"/>
    <property type="molecule type" value="Genomic_DNA"/>
</dbReference>
<feature type="domain" description="F-box" evidence="1">
    <location>
        <begin position="16"/>
        <end position="63"/>
    </location>
</feature>
<protein>
    <recommendedName>
        <fullName evidence="1">F-box domain-containing protein</fullName>
    </recommendedName>
</protein>
<dbReference type="Gene3D" id="1.20.1280.50">
    <property type="match status" value="1"/>
</dbReference>
<name>A0A1R3G830_9ROSI</name>
<dbReference type="STRING" id="93759.A0A1R3G830"/>
<dbReference type="Pfam" id="PF12937">
    <property type="entry name" value="F-box-like"/>
    <property type="match status" value="1"/>
</dbReference>
<dbReference type="OrthoDB" id="957465at2759"/>
<dbReference type="InterPro" id="IPR001810">
    <property type="entry name" value="F-box_dom"/>
</dbReference>
<evidence type="ECO:0000313" key="2">
    <source>
        <dbReference type="EMBL" id="OMO54170.1"/>
    </source>
</evidence>
<evidence type="ECO:0000259" key="1">
    <source>
        <dbReference type="PROSITE" id="PS50181"/>
    </source>
</evidence>
<accession>A0A1R3G830</accession>
<dbReference type="Gene3D" id="3.80.10.10">
    <property type="entry name" value="Ribonuclease Inhibitor"/>
    <property type="match status" value="1"/>
</dbReference>
<sequence>MVKTRMGLGSKKKKLKSYWGELEGNVLQKIFELVPAEDLMTSVSLVCREWRSACWEIMFWKDHETLELSTLKRLVGCEIENLNYSRKLLEALKCMMNWVPKMDSGRRCVKTIIFSSCMYVRYVHLSFVARRSPKLRRLILPDTDDIRVRKISKAIELWGELEEVRIGPICRYNTGHLFRTIGTNCNKFKKLGIFGAFCMKKFVLDEHGASMIANNLHQLIEFSIDRTFITKSGVKTLLSTCKNLQEFSLKRCCRMVHPSKLRTTNKISAKITRIQVVNDCTKYYWFIDTVSTHMSIEELVTHMWADFSPIDG</sequence>